<accession>A0A2U1ATF9</accession>
<dbReference type="InterPro" id="IPR012340">
    <property type="entry name" value="NA-bd_OB-fold"/>
</dbReference>
<dbReference type="EMBL" id="QEKI01000010">
    <property type="protein sequence ID" value="PVY39719.1"/>
    <property type="molecule type" value="Genomic_DNA"/>
</dbReference>
<dbReference type="SMART" id="SM00316">
    <property type="entry name" value="S1"/>
    <property type="match status" value="1"/>
</dbReference>
<dbReference type="OrthoDB" id="9807907at2"/>
<proteinExistence type="predicted"/>
<keyword evidence="3" id="KW-1185">Reference proteome</keyword>
<dbReference type="InterPro" id="IPR038461">
    <property type="entry name" value="Schlafen_AlbA_2_dom_sf"/>
</dbReference>
<organism evidence="2 3">
    <name type="scientific">Pontibacter virosus</name>
    <dbReference type="NCBI Taxonomy" id="1765052"/>
    <lineage>
        <taxon>Bacteria</taxon>
        <taxon>Pseudomonadati</taxon>
        <taxon>Bacteroidota</taxon>
        <taxon>Cytophagia</taxon>
        <taxon>Cytophagales</taxon>
        <taxon>Hymenobacteraceae</taxon>
        <taxon>Pontibacter</taxon>
    </lineage>
</organism>
<dbReference type="InterPro" id="IPR007421">
    <property type="entry name" value="Schlafen_AlbA_2_dom"/>
</dbReference>
<dbReference type="InterPro" id="IPR003029">
    <property type="entry name" value="S1_domain"/>
</dbReference>
<dbReference type="AlphaFoldDB" id="A0A2U1ATF9"/>
<feature type="domain" description="S1 motif" evidence="1">
    <location>
        <begin position="645"/>
        <end position="714"/>
    </location>
</feature>
<reference evidence="2 3" key="1">
    <citation type="submission" date="2018-04" db="EMBL/GenBank/DDBJ databases">
        <title>Genomic Encyclopedia of Type Strains, Phase IV (KMG-IV): sequencing the most valuable type-strain genomes for metagenomic binning, comparative biology and taxonomic classification.</title>
        <authorList>
            <person name="Goeker M."/>
        </authorList>
    </citation>
    <scope>NUCLEOTIDE SEQUENCE [LARGE SCALE GENOMIC DNA]</scope>
    <source>
        <strain evidence="2 3">DSM 100231</strain>
    </source>
</reference>
<dbReference type="SUPFAM" id="SSF50249">
    <property type="entry name" value="Nucleic acid-binding proteins"/>
    <property type="match status" value="1"/>
</dbReference>
<dbReference type="Pfam" id="PF04326">
    <property type="entry name" value="SLFN_AlbA_2"/>
    <property type="match status" value="1"/>
</dbReference>
<dbReference type="Proteomes" id="UP000245466">
    <property type="component" value="Unassembled WGS sequence"/>
</dbReference>
<dbReference type="Gene3D" id="3.30.950.30">
    <property type="entry name" value="Schlafen, AAA domain"/>
    <property type="match status" value="1"/>
</dbReference>
<evidence type="ECO:0000313" key="3">
    <source>
        <dbReference type="Proteomes" id="UP000245466"/>
    </source>
</evidence>
<protein>
    <submittedName>
        <fullName evidence="2">S1 RNA binding family protein</fullName>
    </submittedName>
</protein>
<dbReference type="PROSITE" id="PS50126">
    <property type="entry name" value="S1"/>
    <property type="match status" value="1"/>
</dbReference>
<evidence type="ECO:0000259" key="1">
    <source>
        <dbReference type="PROSITE" id="PS50126"/>
    </source>
</evidence>
<gene>
    <name evidence="2" type="ORF">C8E01_110108</name>
</gene>
<comment type="caution">
    <text evidence="2">The sequence shown here is derived from an EMBL/GenBank/DDBJ whole genome shotgun (WGS) entry which is preliminary data.</text>
</comment>
<name>A0A2U1ATF9_9BACT</name>
<dbReference type="Pfam" id="PF00575">
    <property type="entry name" value="S1"/>
    <property type="match status" value="1"/>
</dbReference>
<dbReference type="Gene3D" id="2.40.50.140">
    <property type="entry name" value="Nucleic acid-binding proteins"/>
    <property type="match status" value="1"/>
</dbReference>
<dbReference type="GO" id="GO:0003676">
    <property type="term" value="F:nucleic acid binding"/>
    <property type="evidence" value="ECO:0007669"/>
    <property type="project" value="InterPro"/>
</dbReference>
<evidence type="ECO:0000313" key="2">
    <source>
        <dbReference type="EMBL" id="PVY39719.1"/>
    </source>
</evidence>
<sequence>MNSLKKPYMLEFSCLIEGEKKIKNEFYFILKSTVDSSEHIIPVKQLRPLNIKVGETHTFYKEFNKKHKKHFIRLKLEPKYYKIKGFQKGNGEQDCDKEFFLVEDENKNIIKVPCFEWQKKETWEHEYLRCQVKGYHPNGSAILTNRENRHPIYKIGKEYIFEVIASKKKILNDKEYDYYEVLGEDGCVHEVNMLNGQSLNYNKVDRILCKVVDISHRLRLTQVKSKDPYFTRIDNIVINKTLISKYFNPIITAKVEDDKDIIQLIQQYESESAFWVFTFTNKILLRKLQEELKKYNYPVAREINQLIIIFESWIIKRGIITSIPDEYRKESTLIKAKSQLNSAIIIDNVLEELAKNRYDFLDKLDLLEDTGKSLAKVYYLILFSNIELISEKKFIVNLKELLNNLDIEAESNYNYLNKLLNLISKKKKSFIVEEEEAYFNLTSVYASNLTLEDSQRKYVYWSYAELLLANKLGNLELFNLLVGQLLRRWIKTESLIDNKHTLLINSYYHFENLSSPLKQPPFVFNNEELVVDFNKLINVDEFESQNLDTWLNLEENFIANSTIIVKLVKRTKTGFEVEFNGLKGFLPNHLITARILKTYVFEDCDFIISAKCLAFSSFFKFFLVSQLPSSDSKYFIQNNNIFRKGGIYDGIIKRVESYGCFISTASGEGLLHVSNIFDFYWNEEFIYDYFPEGKKIRVVVTDISEDGKIGFSLIELKYLEPYNYREFVDEIFSVDLENIDSVRTDDRLDSVYVTAQKEKALCFEQLAVLQLSIQDKLNSFKLAKQFYANTNNARSYLADIYTSYFQILLQINECLIKQTLKGIRQIKLEAEAIKSSVSLQTLKTFPDSEKLIYFLDIISLFNEKNDESTELLYNYSLNYSKDTSKGALKTIAKITLANNLLVSETKDEDEFSLKNLRLIYDYISNGVLSLSETIEDKHDRERKEEILYWKEMIKGDENEKLEFKSSLFTPILDEERQHKLDLLKKIEKKTDVIKKDIDRINGDLAKKAIIHSSLKTLAAFANTSGGTLLLGVSDNKRVLGLEQEYLSFNKKSDQGRDGFGKYFDNVVKDYLGDSFSSLMTRKFLRFPEGDVLIITVKPSLQEVFLLKDEEGNYSEQLYIRNLSSSKALWGIELTKFIKNKHINQLESKHITIEDQYN</sequence>